<keyword evidence="4" id="KW-0548">Nucleotidyltransferase</keyword>
<feature type="domain" description="Cytidyltransferase-like" evidence="9">
    <location>
        <begin position="41"/>
        <end position="106"/>
    </location>
</feature>
<keyword evidence="3" id="KW-0808">Transferase</keyword>
<dbReference type="GO" id="GO:0005524">
    <property type="term" value="F:ATP binding"/>
    <property type="evidence" value="ECO:0007669"/>
    <property type="project" value="UniProtKB-KW"/>
</dbReference>
<name>G3ANA0_SPAPN</name>
<dbReference type="Proteomes" id="UP000000709">
    <property type="component" value="Unassembled WGS sequence"/>
</dbReference>
<dbReference type="eggNOG" id="ENOG502RXY8">
    <property type="taxonomic scope" value="Eukaryota"/>
</dbReference>
<dbReference type="Gene3D" id="3.40.50.620">
    <property type="entry name" value="HUPs"/>
    <property type="match status" value="1"/>
</dbReference>
<dbReference type="HOGENOM" id="CLU_032651_0_0_1"/>
<dbReference type="CDD" id="cd02165">
    <property type="entry name" value="NMNAT"/>
    <property type="match status" value="1"/>
</dbReference>
<gene>
    <name evidence="10" type="ORF">SPAPADRAFT_61552</name>
</gene>
<dbReference type="InterPro" id="IPR004821">
    <property type="entry name" value="Cyt_trans-like"/>
</dbReference>
<dbReference type="Pfam" id="PF01467">
    <property type="entry name" value="CTP_transf_like"/>
    <property type="match status" value="1"/>
</dbReference>
<evidence type="ECO:0000256" key="7">
    <source>
        <dbReference type="ARBA" id="ARBA00023027"/>
    </source>
</evidence>
<evidence type="ECO:0000256" key="5">
    <source>
        <dbReference type="ARBA" id="ARBA00022741"/>
    </source>
</evidence>
<keyword evidence="7" id="KW-0520">NAD</keyword>
<dbReference type="InterPro" id="IPR014729">
    <property type="entry name" value="Rossmann-like_a/b/a_fold"/>
</dbReference>
<dbReference type="GO" id="GO:0001403">
    <property type="term" value="P:invasive growth in response to glucose limitation"/>
    <property type="evidence" value="ECO:0007669"/>
    <property type="project" value="EnsemblFungi"/>
</dbReference>
<evidence type="ECO:0000256" key="2">
    <source>
        <dbReference type="ARBA" id="ARBA00022642"/>
    </source>
</evidence>
<comment type="pathway">
    <text evidence="1">Cofactor biosynthesis; NAD(+) biosynthesis.</text>
</comment>
<dbReference type="KEGG" id="spaa:SPAPADRAFT_61552"/>
<evidence type="ECO:0000256" key="6">
    <source>
        <dbReference type="ARBA" id="ARBA00022840"/>
    </source>
</evidence>
<dbReference type="OMA" id="RLVMMEL"/>
<dbReference type="GO" id="GO:0034355">
    <property type="term" value="P:NAD+ biosynthetic process via the salvage pathway"/>
    <property type="evidence" value="ECO:0007669"/>
    <property type="project" value="EnsemblFungi"/>
</dbReference>
<dbReference type="GeneID" id="18873948"/>
<evidence type="ECO:0000256" key="1">
    <source>
        <dbReference type="ARBA" id="ARBA00004790"/>
    </source>
</evidence>
<dbReference type="InParanoid" id="G3ANA0"/>
<evidence type="ECO:0000259" key="9">
    <source>
        <dbReference type="Pfam" id="PF01467"/>
    </source>
</evidence>
<dbReference type="GO" id="GO:0007124">
    <property type="term" value="P:pseudohyphal growth"/>
    <property type="evidence" value="ECO:0007669"/>
    <property type="project" value="EnsemblFungi"/>
</dbReference>
<evidence type="ECO:0000313" key="10">
    <source>
        <dbReference type="EMBL" id="EGW32484.1"/>
    </source>
</evidence>
<dbReference type="InterPro" id="IPR005248">
    <property type="entry name" value="NadD/NMNAT"/>
</dbReference>
<dbReference type="PANTHER" id="PTHR31285:SF0">
    <property type="entry name" value="NICOTINAMIDE MONONUCLEOTIDE ADENYLYLTRANSFERASE"/>
    <property type="match status" value="1"/>
</dbReference>
<proteinExistence type="predicted"/>
<evidence type="ECO:0000256" key="4">
    <source>
        <dbReference type="ARBA" id="ARBA00022695"/>
    </source>
</evidence>
<dbReference type="SUPFAM" id="SSF52374">
    <property type="entry name" value="Nucleotidylyl transferase"/>
    <property type="match status" value="1"/>
</dbReference>
<evidence type="ECO:0000256" key="8">
    <source>
        <dbReference type="ARBA" id="ARBA00049001"/>
    </source>
</evidence>
<dbReference type="GO" id="GO:0005737">
    <property type="term" value="C:cytoplasm"/>
    <property type="evidence" value="ECO:0007669"/>
    <property type="project" value="EnsemblFungi"/>
</dbReference>
<dbReference type="FunCoup" id="G3ANA0">
    <property type="interactions" value="43"/>
</dbReference>
<dbReference type="GO" id="GO:0036503">
    <property type="term" value="P:ERAD pathway"/>
    <property type="evidence" value="ECO:0007669"/>
    <property type="project" value="EnsemblFungi"/>
</dbReference>
<keyword evidence="2" id="KW-0662">Pyridine nucleotide biosynthesis</keyword>
<sequence length="269" mass="30597">MKSKFIKPLQEFIASKSDFSVLYHTSPEFITPATQRICVLDSSFNPPHLGHYALVEESLKNTFGSVGQSNDNKIVLLLLSIKNADKAAPKPESLEHRLQMMYLMANDISKKWNISVSIGVTKHAKFVDKSVSCLNFIKPSSTLKLTFLVGFDTLVRILNPKYYLPDKLSTSLEQFMKSTDLFCLTRVDKDITNDEQNNYLEEIRGGRHEDIPSHWGENIFLVKNFGDDIANISSSEIRLQISQGNDDWKSKVVPEIRDFIVNNDLYKST</sequence>
<dbReference type="OrthoDB" id="536881at2759"/>
<dbReference type="GO" id="GO:0005634">
    <property type="term" value="C:nucleus"/>
    <property type="evidence" value="ECO:0007669"/>
    <property type="project" value="EnsemblFungi"/>
</dbReference>
<keyword evidence="11" id="KW-1185">Reference proteome</keyword>
<dbReference type="STRING" id="619300.G3ANA0"/>
<dbReference type="AlphaFoldDB" id="G3ANA0"/>
<dbReference type="UniPathway" id="UPA00253">
    <property type="reaction ID" value="UER00600"/>
</dbReference>
<reference evidence="10 11" key="1">
    <citation type="journal article" date="2011" name="Proc. Natl. Acad. Sci. U.S.A.">
        <title>Comparative genomics of xylose-fermenting fungi for enhanced biofuel production.</title>
        <authorList>
            <person name="Wohlbach D.J."/>
            <person name="Kuo A."/>
            <person name="Sato T.K."/>
            <person name="Potts K.M."/>
            <person name="Salamov A.A."/>
            <person name="LaButti K.M."/>
            <person name="Sun H."/>
            <person name="Clum A."/>
            <person name="Pangilinan J.L."/>
            <person name="Lindquist E.A."/>
            <person name="Lucas S."/>
            <person name="Lapidus A."/>
            <person name="Jin M."/>
            <person name="Gunawan C."/>
            <person name="Balan V."/>
            <person name="Dale B.E."/>
            <person name="Jeffries T.W."/>
            <person name="Zinkel R."/>
            <person name="Barry K.W."/>
            <person name="Grigoriev I.V."/>
            <person name="Gasch A.P."/>
        </authorList>
    </citation>
    <scope>NUCLEOTIDE SEQUENCE [LARGE SCALE GENOMIC DNA]</scope>
    <source>
        <strain evidence="11">NRRL Y-27907 / 11-Y1</strain>
    </source>
</reference>
<dbReference type="PANTHER" id="PTHR31285">
    <property type="entry name" value="NICOTINAMIDE MONONUCLEOTIDE ADENYLYLTRANSFERASE"/>
    <property type="match status" value="1"/>
</dbReference>
<comment type="catalytic activity">
    <reaction evidence="8">
        <text>beta-nicotinamide D-ribonucleotide + ATP + H(+) = diphosphate + NAD(+)</text>
        <dbReference type="Rhea" id="RHEA:21360"/>
        <dbReference type="ChEBI" id="CHEBI:14649"/>
        <dbReference type="ChEBI" id="CHEBI:15378"/>
        <dbReference type="ChEBI" id="CHEBI:30616"/>
        <dbReference type="ChEBI" id="CHEBI:33019"/>
        <dbReference type="ChEBI" id="CHEBI:57540"/>
        <dbReference type="EC" id="2.7.7.1"/>
    </reaction>
</comment>
<keyword evidence="6" id="KW-0067">ATP-binding</keyword>
<keyword evidence="5" id="KW-0547">Nucleotide-binding</keyword>
<dbReference type="GO" id="GO:0000309">
    <property type="term" value="F:nicotinamide-nucleotide adenylyltransferase activity"/>
    <property type="evidence" value="ECO:0007669"/>
    <property type="project" value="UniProtKB-EC"/>
</dbReference>
<organism evidence="11">
    <name type="scientific">Spathaspora passalidarum (strain NRRL Y-27907 / 11-Y1)</name>
    <dbReference type="NCBI Taxonomy" id="619300"/>
    <lineage>
        <taxon>Eukaryota</taxon>
        <taxon>Fungi</taxon>
        <taxon>Dikarya</taxon>
        <taxon>Ascomycota</taxon>
        <taxon>Saccharomycotina</taxon>
        <taxon>Pichiomycetes</taxon>
        <taxon>Debaryomycetaceae</taxon>
        <taxon>Spathaspora</taxon>
    </lineage>
</organism>
<accession>G3ANA0</accession>
<dbReference type="GO" id="GO:0016887">
    <property type="term" value="F:ATP hydrolysis activity"/>
    <property type="evidence" value="ECO:0007669"/>
    <property type="project" value="EnsemblFungi"/>
</dbReference>
<evidence type="ECO:0000313" key="11">
    <source>
        <dbReference type="Proteomes" id="UP000000709"/>
    </source>
</evidence>
<protein>
    <recommendedName>
        <fullName evidence="9">Cytidyltransferase-like domain-containing protein</fullName>
    </recommendedName>
</protein>
<dbReference type="EMBL" id="GL996502">
    <property type="protein sequence ID" value="EGW32484.1"/>
    <property type="molecule type" value="Genomic_DNA"/>
</dbReference>
<dbReference type="RefSeq" id="XP_007375760.1">
    <property type="nucleotide sequence ID" value="XM_007375698.1"/>
</dbReference>
<evidence type="ECO:0000256" key="3">
    <source>
        <dbReference type="ARBA" id="ARBA00022679"/>
    </source>
</evidence>